<dbReference type="GO" id="GO:0031369">
    <property type="term" value="F:translation initiation factor binding"/>
    <property type="evidence" value="ECO:0007669"/>
    <property type="project" value="InterPro"/>
</dbReference>
<dbReference type="Gene3D" id="2.130.10.10">
    <property type="entry name" value="YVTN repeat-like/Quinoprotein amine dehydrogenase"/>
    <property type="match status" value="1"/>
</dbReference>
<dbReference type="Proteomes" id="UP000232323">
    <property type="component" value="Unassembled WGS sequence"/>
</dbReference>
<evidence type="ECO:0000256" key="7">
    <source>
        <dbReference type="PIRNR" id="PIRNR036424"/>
    </source>
</evidence>
<dbReference type="EMBL" id="BEGY01000142">
    <property type="protein sequence ID" value="GAX84947.1"/>
    <property type="molecule type" value="Genomic_DNA"/>
</dbReference>
<dbReference type="FunFam" id="3.30.70.330:FF:000235">
    <property type="entry name" value="Eukaryotic translation initiation factor 3 subunit B"/>
    <property type="match status" value="1"/>
</dbReference>
<dbReference type="GO" id="GO:0005852">
    <property type="term" value="C:eukaryotic translation initiation factor 3 complex"/>
    <property type="evidence" value="ECO:0007669"/>
    <property type="project" value="UniProtKB-UniRule"/>
</dbReference>
<dbReference type="PIRSF" id="PIRSF036424">
    <property type="entry name" value="eIF3b"/>
    <property type="match status" value="1"/>
</dbReference>
<dbReference type="Pfam" id="PF08662">
    <property type="entry name" value="eIF2A"/>
    <property type="match status" value="1"/>
</dbReference>
<keyword evidence="4 6" id="KW-0694">RNA-binding</keyword>
<comment type="subcellular location">
    <subcellularLocation>
        <location evidence="1 6 7">Cytoplasm</location>
    </subcellularLocation>
</comment>
<comment type="similarity">
    <text evidence="6 7">Belongs to the eIF-3 subunit B family.</text>
</comment>
<dbReference type="PANTHER" id="PTHR14068:SF0">
    <property type="entry name" value="EUKARYOTIC TRANSLATION INITIATION FACTOR 3 SUBUNIT B"/>
    <property type="match status" value="1"/>
</dbReference>
<organism evidence="9 10">
    <name type="scientific">Chlamydomonas eustigma</name>
    <dbReference type="NCBI Taxonomy" id="1157962"/>
    <lineage>
        <taxon>Eukaryota</taxon>
        <taxon>Viridiplantae</taxon>
        <taxon>Chlorophyta</taxon>
        <taxon>core chlorophytes</taxon>
        <taxon>Chlorophyceae</taxon>
        <taxon>CS clade</taxon>
        <taxon>Chlamydomonadales</taxon>
        <taxon>Chlamydomonadaceae</taxon>
        <taxon>Chlamydomonas</taxon>
    </lineage>
</organism>
<dbReference type="CDD" id="cd12278">
    <property type="entry name" value="RRM_eIF3B"/>
    <property type="match status" value="1"/>
</dbReference>
<dbReference type="SUPFAM" id="SSF54928">
    <property type="entry name" value="RNA-binding domain, RBD"/>
    <property type="match status" value="1"/>
</dbReference>
<dbReference type="OrthoDB" id="10250414at2759"/>
<keyword evidence="3 6" id="KW-0396">Initiation factor</keyword>
<reference evidence="9 10" key="1">
    <citation type="submission" date="2017-08" db="EMBL/GenBank/DDBJ databases">
        <title>Acidophilic green algal genome provides insights into adaptation to an acidic environment.</title>
        <authorList>
            <person name="Hirooka S."/>
            <person name="Hirose Y."/>
            <person name="Kanesaki Y."/>
            <person name="Higuchi S."/>
            <person name="Fujiwara T."/>
            <person name="Onuma R."/>
            <person name="Era A."/>
            <person name="Ohbayashi R."/>
            <person name="Uzuka A."/>
            <person name="Nozaki H."/>
            <person name="Yoshikawa H."/>
            <person name="Miyagishima S.Y."/>
        </authorList>
    </citation>
    <scope>NUCLEOTIDE SEQUENCE [LARGE SCALE GENOMIC DNA]</scope>
    <source>
        <strain evidence="9 10">NIES-2499</strain>
    </source>
</reference>
<sequence>MATEEIDRYAIAAELFPNQPPGFPLDLDTFDLREIDFPRGNDFGIASDDDIDDEQDIQTESGFGSVIVVGNLPVVPPEKAEKLSAIVRKIYTQIGTIREGGLFMPTDSQTQLTKGFAFIEFSSPQEAIAAKEQTNGYPLDKKHVFAVSMFDDFEKYQKVPDEYEKPDPKSYQPAENLHSWMVDKLGRDQFVIRCGDMTEVYWNDGKRGRSDLVYQRQYWTENFVQWSPLGNYITTVHRQGAAIWGGPKWERLQKFAHPHMRLLDYSPNEKYLMTYSSQEPSHPKESMTVCFIVFDSRTSRKLRVFEGPADEYAVGTSATGGGALQWPVFKWAGGKDDTYFARLSKNAISVYQAPDMGLLDKRSLKLEAVQDFLWSPSEALISAYTAEQGNLPARIVLIKIPERTELRQKNLFSVSDVKMFWHPQGDYLAVKVERFTKTKKSTFTGFELFSIRDKDIPMEVLELPNKNDKVLTFAWEPKGHRFAVVHGDGGPRPSVSFYTMRDEKGKLSSVRLLGTLPGKACTHISWSPQGRIIVLAGFKSFNGQLEFFNVDEMETMAAAEHFQATDVDWDPTGRYVATSVTSINPMENGFKMWSFHGRLLYECSKDKLFQLSWRPRLPSLLPLEREAEVVKNLKSYTKRYDEEDEALLQQADADVLSERKAVIDEWQAFVDSKREFAALALAFKKQMFGARWEEKESRMEKVTAEQVLESKEEPYVP</sequence>
<evidence type="ECO:0000313" key="10">
    <source>
        <dbReference type="Proteomes" id="UP000232323"/>
    </source>
</evidence>
<dbReference type="FunFam" id="2.130.10.10:FF:000286">
    <property type="entry name" value="Eukaryotic translation initiation factor 3 subunit B"/>
    <property type="match status" value="1"/>
</dbReference>
<evidence type="ECO:0000256" key="5">
    <source>
        <dbReference type="ARBA" id="ARBA00022917"/>
    </source>
</evidence>
<dbReference type="Pfam" id="PF00076">
    <property type="entry name" value="RRM_1"/>
    <property type="match status" value="1"/>
</dbReference>
<comment type="function">
    <text evidence="7">Component of the eukaryotic translation initiation factor 3 (eIF-3) complex, which is involved in protein synthesis and, together with other initiation factors, stimulates binding of mRNA and methionyl-tRNAi to the 40S ribosome.</text>
</comment>
<comment type="subunit">
    <text evidence="6 7">Component of the eukaryotic translation initiation factor 3 (eIF-3) complex.</text>
</comment>
<dbReference type="InterPro" id="IPR013979">
    <property type="entry name" value="TIF_beta_prop-like"/>
</dbReference>
<dbReference type="SMART" id="SM00360">
    <property type="entry name" value="RRM"/>
    <property type="match status" value="1"/>
</dbReference>
<dbReference type="HAMAP" id="MF_03001">
    <property type="entry name" value="eIF3b"/>
    <property type="match status" value="1"/>
</dbReference>
<evidence type="ECO:0000259" key="8">
    <source>
        <dbReference type="PROSITE" id="PS50102"/>
    </source>
</evidence>
<evidence type="ECO:0000256" key="6">
    <source>
        <dbReference type="HAMAP-Rule" id="MF_03001"/>
    </source>
</evidence>
<dbReference type="PANTHER" id="PTHR14068">
    <property type="entry name" value="EUKARYOTIC TRANSLATION INITIATION FACTOR 3 EIF3 -RELATED"/>
    <property type="match status" value="1"/>
</dbReference>
<evidence type="ECO:0000256" key="2">
    <source>
        <dbReference type="ARBA" id="ARBA00022490"/>
    </source>
</evidence>
<dbReference type="InterPro" id="IPR035979">
    <property type="entry name" value="RBD_domain_sf"/>
</dbReference>
<dbReference type="InterPro" id="IPR034363">
    <property type="entry name" value="eIF3B_RRM"/>
</dbReference>
<dbReference type="InterPro" id="IPR000504">
    <property type="entry name" value="RRM_dom"/>
</dbReference>
<comment type="function">
    <text evidence="6">RNA-binding component of the eukaryotic translation initiation factor 3 (eIF-3) complex, which is involved in protein synthesis of a specialized repertoire of mRNAs and, together with other initiation factors, stimulates binding of mRNA and methionyl-tRNAi to the 40S ribosome. The eIF-3 complex specifically targets and initiates translation of a subset of mRNAs involved in cell proliferation.</text>
</comment>
<gene>
    <name evidence="9" type="ORF">CEUSTIGMA_g12368.t1</name>
</gene>
<dbReference type="InterPro" id="IPR011400">
    <property type="entry name" value="EIF3B"/>
</dbReference>
<dbReference type="SUPFAM" id="SSF69322">
    <property type="entry name" value="Tricorn protease domain 2"/>
    <property type="match status" value="1"/>
</dbReference>
<accession>A0A250XPE7</accession>
<keyword evidence="2 6" id="KW-0963">Cytoplasm</keyword>
<proteinExistence type="inferred from homology"/>
<dbReference type="GO" id="GO:0016282">
    <property type="term" value="C:eukaryotic 43S preinitiation complex"/>
    <property type="evidence" value="ECO:0007669"/>
    <property type="project" value="UniProtKB-UniRule"/>
</dbReference>
<dbReference type="STRING" id="1157962.A0A250XPE7"/>
<evidence type="ECO:0000256" key="1">
    <source>
        <dbReference type="ARBA" id="ARBA00004496"/>
    </source>
</evidence>
<feature type="domain" description="RRM" evidence="8">
    <location>
        <begin position="65"/>
        <end position="152"/>
    </location>
</feature>
<evidence type="ECO:0000313" key="9">
    <source>
        <dbReference type="EMBL" id="GAX84947.1"/>
    </source>
</evidence>
<evidence type="ECO:0000256" key="3">
    <source>
        <dbReference type="ARBA" id="ARBA00022540"/>
    </source>
</evidence>
<keyword evidence="5 6" id="KW-0648">Protein biosynthesis</keyword>
<dbReference type="GO" id="GO:0003723">
    <property type="term" value="F:RNA binding"/>
    <property type="evidence" value="ECO:0007669"/>
    <property type="project" value="UniProtKB-UniRule"/>
</dbReference>
<dbReference type="Gene3D" id="3.30.70.330">
    <property type="match status" value="1"/>
</dbReference>
<dbReference type="GO" id="GO:0003743">
    <property type="term" value="F:translation initiation factor activity"/>
    <property type="evidence" value="ECO:0007669"/>
    <property type="project" value="UniProtKB-UniRule"/>
</dbReference>
<comment type="caution">
    <text evidence="9">The sequence shown here is derived from an EMBL/GenBank/DDBJ whole genome shotgun (WGS) entry which is preliminary data.</text>
</comment>
<dbReference type="GO" id="GO:0001732">
    <property type="term" value="P:formation of cytoplasmic translation initiation complex"/>
    <property type="evidence" value="ECO:0007669"/>
    <property type="project" value="UniProtKB-UniRule"/>
</dbReference>
<dbReference type="InterPro" id="IPR012677">
    <property type="entry name" value="Nucleotide-bd_a/b_plait_sf"/>
</dbReference>
<name>A0A250XPE7_9CHLO</name>
<evidence type="ECO:0000256" key="4">
    <source>
        <dbReference type="ARBA" id="ARBA00022884"/>
    </source>
</evidence>
<protein>
    <recommendedName>
        <fullName evidence="6 7">Eukaryotic translation initiation factor 3 subunit B</fullName>
        <shortName evidence="6 7">eIF3b</shortName>
    </recommendedName>
    <alternativeName>
        <fullName evidence="6">eIF-3-eta</fullName>
    </alternativeName>
    <alternativeName>
        <fullName evidence="6">eIF3 p110</fullName>
    </alternativeName>
</protein>
<dbReference type="AlphaFoldDB" id="A0A250XPE7"/>
<dbReference type="PROSITE" id="PS50102">
    <property type="entry name" value="RRM"/>
    <property type="match status" value="1"/>
</dbReference>
<dbReference type="InterPro" id="IPR015943">
    <property type="entry name" value="WD40/YVTN_repeat-like_dom_sf"/>
</dbReference>
<keyword evidence="10" id="KW-1185">Reference proteome</keyword>
<dbReference type="GO" id="GO:0033290">
    <property type="term" value="C:eukaryotic 48S preinitiation complex"/>
    <property type="evidence" value="ECO:0007669"/>
    <property type="project" value="UniProtKB-UniRule"/>
</dbReference>